<name>A0AAV3QNP6_LITER</name>
<evidence type="ECO:0000313" key="2">
    <source>
        <dbReference type="Proteomes" id="UP001454036"/>
    </source>
</evidence>
<sequence>MTSLYVFLGSTLVSWSSKKQATVSRLSAEVENRVVSQSIAELEWLQALLVGLGLVFKSCHVVLCDTVSTTYMTANPVNHARSKHIEIDIYLVWESVAQGRHKSLSSNRFELLYSNRYWCSPIFD</sequence>
<dbReference type="AlphaFoldDB" id="A0AAV3QNP6"/>
<dbReference type="PANTHER" id="PTHR11439">
    <property type="entry name" value="GAG-POL-RELATED RETROTRANSPOSON"/>
    <property type="match status" value="1"/>
</dbReference>
<gene>
    <name evidence="1" type="ORF">LIER_21003</name>
</gene>
<protein>
    <submittedName>
        <fullName evidence="1">Uncharacterized protein</fullName>
    </submittedName>
</protein>
<dbReference type="PANTHER" id="PTHR11439:SF524">
    <property type="entry name" value="RNA-DIRECTED DNA POLYMERASE, PROTEIN KINASE RLK-PELLE-DLSV FAMILY"/>
    <property type="match status" value="1"/>
</dbReference>
<dbReference type="CDD" id="cd09272">
    <property type="entry name" value="RNase_HI_RT_Ty1"/>
    <property type="match status" value="1"/>
</dbReference>
<organism evidence="1 2">
    <name type="scientific">Lithospermum erythrorhizon</name>
    <name type="common">Purple gromwell</name>
    <name type="synonym">Lithospermum officinale var. erythrorhizon</name>
    <dbReference type="NCBI Taxonomy" id="34254"/>
    <lineage>
        <taxon>Eukaryota</taxon>
        <taxon>Viridiplantae</taxon>
        <taxon>Streptophyta</taxon>
        <taxon>Embryophyta</taxon>
        <taxon>Tracheophyta</taxon>
        <taxon>Spermatophyta</taxon>
        <taxon>Magnoliopsida</taxon>
        <taxon>eudicotyledons</taxon>
        <taxon>Gunneridae</taxon>
        <taxon>Pentapetalae</taxon>
        <taxon>asterids</taxon>
        <taxon>lamiids</taxon>
        <taxon>Boraginales</taxon>
        <taxon>Boraginaceae</taxon>
        <taxon>Boraginoideae</taxon>
        <taxon>Lithospermeae</taxon>
        <taxon>Lithospermum</taxon>
    </lineage>
</organism>
<comment type="caution">
    <text evidence="1">The sequence shown here is derived from an EMBL/GenBank/DDBJ whole genome shotgun (WGS) entry which is preliminary data.</text>
</comment>
<dbReference type="Proteomes" id="UP001454036">
    <property type="component" value="Unassembled WGS sequence"/>
</dbReference>
<evidence type="ECO:0000313" key="1">
    <source>
        <dbReference type="EMBL" id="GAA0165659.1"/>
    </source>
</evidence>
<keyword evidence="2" id="KW-1185">Reference proteome</keyword>
<proteinExistence type="predicted"/>
<accession>A0AAV3QNP6</accession>
<dbReference type="EMBL" id="BAABME010005445">
    <property type="protein sequence ID" value="GAA0165659.1"/>
    <property type="molecule type" value="Genomic_DNA"/>
</dbReference>
<reference evidence="1 2" key="1">
    <citation type="submission" date="2024-01" db="EMBL/GenBank/DDBJ databases">
        <title>The complete chloroplast genome sequence of Lithospermum erythrorhizon: insights into the phylogenetic relationship among Boraginaceae species and the maternal lineages of purple gromwells.</title>
        <authorList>
            <person name="Okada T."/>
            <person name="Watanabe K."/>
        </authorList>
    </citation>
    <scope>NUCLEOTIDE SEQUENCE [LARGE SCALE GENOMIC DNA]</scope>
</reference>